<evidence type="ECO:0000256" key="3">
    <source>
        <dbReference type="ARBA" id="ARBA00014267"/>
    </source>
</evidence>
<dbReference type="KEGG" id="spu:755636"/>
<dbReference type="GO" id="GO:0005783">
    <property type="term" value="C:endoplasmic reticulum"/>
    <property type="evidence" value="ECO:0000318"/>
    <property type="project" value="GO_Central"/>
</dbReference>
<keyword evidence="5 8" id="KW-0732">Signal</keyword>
<evidence type="ECO:0000259" key="9">
    <source>
        <dbReference type="PROSITE" id="PS50015"/>
    </source>
</evidence>
<reference evidence="11" key="1">
    <citation type="submission" date="2015-02" db="EMBL/GenBank/DDBJ databases">
        <title>Genome sequencing for Strongylocentrotus purpuratus.</title>
        <authorList>
            <person name="Murali S."/>
            <person name="Liu Y."/>
            <person name="Vee V."/>
            <person name="English A."/>
            <person name="Wang M."/>
            <person name="Skinner E."/>
            <person name="Han Y."/>
            <person name="Muzny D.M."/>
            <person name="Worley K.C."/>
            <person name="Gibbs R.A."/>
        </authorList>
    </citation>
    <scope>NUCLEOTIDE SEQUENCE</scope>
</reference>
<dbReference type="InterPro" id="IPR045333">
    <property type="entry name" value="ARMET-like"/>
</dbReference>
<dbReference type="Gene3D" id="1.10.720.30">
    <property type="entry name" value="SAP domain"/>
    <property type="match status" value="1"/>
</dbReference>
<accession>A0A7M7PWK8</accession>
<dbReference type="SUPFAM" id="SSF68906">
    <property type="entry name" value="SAP domain"/>
    <property type="match status" value="1"/>
</dbReference>
<dbReference type="FunFam" id="1.10.225.10:FF:000003">
    <property type="entry name" value="Mesencephalic astrocyte-derived neurotrophic factor"/>
    <property type="match status" value="1"/>
</dbReference>
<evidence type="ECO:0000256" key="1">
    <source>
        <dbReference type="ARBA" id="ARBA00004613"/>
    </source>
</evidence>
<dbReference type="InterPro" id="IPR011001">
    <property type="entry name" value="Saposin-like"/>
</dbReference>
<dbReference type="GO" id="GO:0005615">
    <property type="term" value="C:extracellular space"/>
    <property type="evidence" value="ECO:0000318"/>
    <property type="project" value="GO_Central"/>
</dbReference>
<dbReference type="Gene3D" id="1.10.225.10">
    <property type="entry name" value="Saposin-like"/>
    <property type="match status" value="1"/>
</dbReference>
<dbReference type="Pfam" id="PF10208">
    <property type="entry name" value="ARMET_C"/>
    <property type="match status" value="1"/>
</dbReference>
<dbReference type="GeneID" id="115930000"/>
<dbReference type="EnsemblMetazoa" id="XM_031000282">
    <property type="protein sequence ID" value="XP_030856142"/>
    <property type="gene ID" value="LOC115930000"/>
</dbReference>
<name>A0A7M7PWK8_STRPU</name>
<dbReference type="InterPro" id="IPR036361">
    <property type="entry name" value="SAP_dom_sf"/>
</dbReference>
<dbReference type="InterPro" id="IPR045332">
    <property type="entry name" value="ARMET_N"/>
</dbReference>
<protein>
    <recommendedName>
        <fullName evidence="3">Mesencephalic astrocyte-derived neurotrophic factor homolog</fullName>
    </recommendedName>
    <alternativeName>
        <fullName evidence="7">MANF/CDNF-like protein</fullName>
    </alternativeName>
</protein>
<evidence type="ECO:0000256" key="7">
    <source>
        <dbReference type="ARBA" id="ARBA00032923"/>
    </source>
</evidence>
<evidence type="ECO:0000256" key="6">
    <source>
        <dbReference type="ARBA" id="ARBA00023157"/>
    </source>
</evidence>
<evidence type="ECO:0000256" key="4">
    <source>
        <dbReference type="ARBA" id="ARBA00022525"/>
    </source>
</evidence>
<evidence type="ECO:0000313" key="11">
    <source>
        <dbReference type="Proteomes" id="UP000007110"/>
    </source>
</evidence>
<proteinExistence type="inferred from homology"/>
<dbReference type="OrthoDB" id="5597848at2759"/>
<dbReference type="SUPFAM" id="SSF47862">
    <property type="entry name" value="Saposin"/>
    <property type="match status" value="1"/>
</dbReference>
<feature type="signal peptide" evidence="8">
    <location>
        <begin position="1"/>
        <end position="26"/>
    </location>
</feature>
<dbReference type="InParanoid" id="A0A7M7PWK8"/>
<dbReference type="AlphaFoldDB" id="A0A7M7PWK8"/>
<keyword evidence="11" id="KW-1185">Reference proteome</keyword>
<dbReference type="InterPro" id="IPR008139">
    <property type="entry name" value="SaposinB_dom"/>
</dbReference>
<feature type="domain" description="Saposin B-type" evidence="9">
    <location>
        <begin position="29"/>
        <end position="123"/>
    </location>
</feature>
<feature type="chain" id="PRO_5033597328" description="Mesencephalic astrocyte-derived neurotrophic factor homolog" evidence="8">
    <location>
        <begin position="27"/>
        <end position="182"/>
    </location>
</feature>
<dbReference type="GeneID" id="755636"/>
<dbReference type="PROSITE" id="PS50015">
    <property type="entry name" value="SAP_B"/>
    <property type="match status" value="1"/>
</dbReference>
<dbReference type="KEGG" id="spu:115930000"/>
<sequence>MKCSPQAMCSALVFLSVILMNFLAEAKIKKGECDVCISVVKHLESLMTNEDRKSEDKIEKKIRKYCKDAKGKENRFCYYMGGTEDAATGMLNDLVKPLSVPLPPERICDKLNKKDSQICELKYEKQIDLDAVDLKKLKVKDLKKVLNDWGEDCKSCIEKNDFVKRIEELKPKYAKKQPKEDL</sequence>
<evidence type="ECO:0000256" key="5">
    <source>
        <dbReference type="ARBA" id="ARBA00022729"/>
    </source>
</evidence>
<keyword evidence="6" id="KW-1015">Disulfide bond</keyword>
<evidence type="ECO:0000256" key="8">
    <source>
        <dbReference type="SAM" id="SignalP"/>
    </source>
</evidence>
<dbReference type="PANTHER" id="PTHR12990">
    <property type="entry name" value="ARMET-LIKE PROTEIN"/>
    <property type="match status" value="1"/>
</dbReference>
<dbReference type="InterPro" id="IPR019345">
    <property type="entry name" value="ARMET_C"/>
</dbReference>
<dbReference type="FunFam" id="1.10.720.30:FF:000003">
    <property type="entry name" value="Mesencephalic astrocyte-derived neurotrophic factor"/>
    <property type="match status" value="1"/>
</dbReference>
<dbReference type="GO" id="GO:0071542">
    <property type="term" value="P:dopaminergic neuron differentiation"/>
    <property type="evidence" value="ECO:0000318"/>
    <property type="project" value="GO_Central"/>
</dbReference>
<dbReference type="PANTHER" id="PTHR12990:SF5">
    <property type="entry name" value="MESENCEPHALIC ASTROCYTE-DERIVED NEUROTROPHIC FACTOR HOMOLOG"/>
    <property type="match status" value="1"/>
</dbReference>
<dbReference type="RefSeq" id="XP_030856094.1">
    <property type="nucleotide sequence ID" value="XM_031000234.1"/>
</dbReference>
<dbReference type="RefSeq" id="XP_030856142.1">
    <property type="nucleotide sequence ID" value="XM_031000282.1"/>
</dbReference>
<dbReference type="GO" id="GO:0031175">
    <property type="term" value="P:neuron projection development"/>
    <property type="evidence" value="ECO:0000318"/>
    <property type="project" value="GO_Central"/>
</dbReference>
<dbReference type="OMA" id="WSMPADK"/>
<evidence type="ECO:0000256" key="2">
    <source>
        <dbReference type="ARBA" id="ARBA00005617"/>
    </source>
</evidence>
<dbReference type="EnsemblMetazoa" id="XM_031000234">
    <property type="protein sequence ID" value="XP_030856094"/>
    <property type="gene ID" value="LOC755636"/>
</dbReference>
<comment type="similarity">
    <text evidence="2">Belongs to the ARMET family.</text>
</comment>
<dbReference type="Proteomes" id="UP000007110">
    <property type="component" value="Unassembled WGS sequence"/>
</dbReference>
<keyword evidence="4" id="KW-0964">Secreted</keyword>
<evidence type="ECO:0000313" key="10">
    <source>
        <dbReference type="EnsemblMetazoa" id="XP_030856142"/>
    </source>
</evidence>
<dbReference type="Pfam" id="PF20145">
    <property type="entry name" value="ARMET_N"/>
    <property type="match status" value="1"/>
</dbReference>
<organism evidence="10 11">
    <name type="scientific">Strongylocentrotus purpuratus</name>
    <name type="common">Purple sea urchin</name>
    <dbReference type="NCBI Taxonomy" id="7668"/>
    <lineage>
        <taxon>Eukaryota</taxon>
        <taxon>Metazoa</taxon>
        <taxon>Echinodermata</taxon>
        <taxon>Eleutherozoa</taxon>
        <taxon>Echinozoa</taxon>
        <taxon>Echinoidea</taxon>
        <taxon>Euechinoidea</taxon>
        <taxon>Echinacea</taxon>
        <taxon>Camarodonta</taxon>
        <taxon>Echinidea</taxon>
        <taxon>Strongylocentrotidae</taxon>
        <taxon>Strongylocentrotus</taxon>
    </lineage>
</organism>
<comment type="subcellular location">
    <subcellularLocation>
        <location evidence="1">Secreted</location>
    </subcellularLocation>
</comment>
<reference evidence="10" key="2">
    <citation type="submission" date="2021-01" db="UniProtKB">
        <authorList>
            <consortium name="EnsemblMetazoa"/>
        </authorList>
    </citation>
    <scope>IDENTIFICATION</scope>
</reference>